<evidence type="ECO:0000313" key="4">
    <source>
        <dbReference type="Proteomes" id="UP000426246"/>
    </source>
</evidence>
<dbReference type="GO" id="GO:0000166">
    <property type="term" value="F:nucleotide binding"/>
    <property type="evidence" value="ECO:0007669"/>
    <property type="project" value="InterPro"/>
</dbReference>
<evidence type="ECO:0000313" key="3">
    <source>
        <dbReference type="EMBL" id="QGQ95486.1"/>
    </source>
</evidence>
<dbReference type="Gene3D" id="3.40.50.720">
    <property type="entry name" value="NAD(P)-binding Rossmann-like Domain"/>
    <property type="match status" value="1"/>
</dbReference>
<dbReference type="InterPro" id="IPR036291">
    <property type="entry name" value="NAD(P)-bd_dom_sf"/>
</dbReference>
<dbReference type="RefSeq" id="WP_155700523.1">
    <property type="nucleotide sequence ID" value="NZ_CP034235.1"/>
</dbReference>
<accession>A0A6B8RJC0</accession>
<evidence type="ECO:0000259" key="1">
    <source>
        <dbReference type="Pfam" id="PF01408"/>
    </source>
</evidence>
<organism evidence="3 4">
    <name type="scientific">Paenibacillus psychroresistens</name>
    <dbReference type="NCBI Taxonomy" id="1778678"/>
    <lineage>
        <taxon>Bacteria</taxon>
        <taxon>Bacillati</taxon>
        <taxon>Bacillota</taxon>
        <taxon>Bacilli</taxon>
        <taxon>Bacillales</taxon>
        <taxon>Paenibacillaceae</taxon>
        <taxon>Paenibacillus</taxon>
    </lineage>
</organism>
<dbReference type="OrthoDB" id="9815825at2"/>
<dbReference type="InterPro" id="IPR000683">
    <property type="entry name" value="Gfo/Idh/MocA-like_OxRdtase_N"/>
</dbReference>
<protein>
    <submittedName>
        <fullName evidence="3">Gfo/Idh/MocA family oxidoreductase</fullName>
    </submittedName>
</protein>
<evidence type="ECO:0000259" key="2">
    <source>
        <dbReference type="Pfam" id="PF22725"/>
    </source>
</evidence>
<dbReference type="SUPFAM" id="SSF51735">
    <property type="entry name" value="NAD(P)-binding Rossmann-fold domains"/>
    <property type="match status" value="1"/>
</dbReference>
<dbReference type="SUPFAM" id="SSF55347">
    <property type="entry name" value="Glyceraldehyde-3-phosphate dehydrogenase-like, C-terminal domain"/>
    <property type="match status" value="1"/>
</dbReference>
<dbReference type="InterPro" id="IPR051450">
    <property type="entry name" value="Gfo/Idh/MocA_Oxidoreductases"/>
</dbReference>
<dbReference type="InterPro" id="IPR055170">
    <property type="entry name" value="GFO_IDH_MocA-like_dom"/>
</dbReference>
<dbReference type="Proteomes" id="UP000426246">
    <property type="component" value="Chromosome"/>
</dbReference>
<dbReference type="KEGG" id="ppsc:EHS13_11635"/>
<dbReference type="PANTHER" id="PTHR43377:SF1">
    <property type="entry name" value="BILIVERDIN REDUCTASE A"/>
    <property type="match status" value="1"/>
</dbReference>
<name>A0A6B8RJC0_9BACL</name>
<proteinExistence type="predicted"/>
<keyword evidence="4" id="KW-1185">Reference proteome</keyword>
<sequence length="340" mass="36870">MTKLRIGIVGCGSITKYRHAPEYAHNDAVEIVAFCDPNVERATLMAEEYGGKVYADYLEMFHNEELDAVSVCTPNLYHAPISIAAARAGFHVLCEKPMAASEADALRMIAAAKDSGVILMVGHNQRLMPAHQKAKEVLLVGDLGKVLTFRTAFGHPGPESWSADGKESWFFQKDIAIVGAMGDLGVHKADLIRWLLDDEVVEISAFVETLHKEDTEVDDNAICIMRMGKGSIGTLTASWTYYKGEDNSTLLYCENGVIKIGTDPVDQVIVERTDGTIDKYDVGAMSTNTGQTHSGVIDSFIYSILTNTPPAITGEDGMKSLKVILAALESAASKTLVSIH</sequence>
<dbReference type="EMBL" id="CP034235">
    <property type="protein sequence ID" value="QGQ95486.1"/>
    <property type="molecule type" value="Genomic_DNA"/>
</dbReference>
<gene>
    <name evidence="3" type="ORF">EHS13_11635</name>
</gene>
<dbReference type="AlphaFoldDB" id="A0A6B8RJC0"/>
<reference evidence="4" key="1">
    <citation type="submission" date="2018-11" db="EMBL/GenBank/DDBJ databases">
        <title>Complete genome sequence of Paenibacillus sp. ML311-T8.</title>
        <authorList>
            <person name="Nam Y.-D."/>
            <person name="Kang J."/>
            <person name="Chung W.-H."/>
            <person name="Park Y.S."/>
        </authorList>
    </citation>
    <scope>NUCLEOTIDE SEQUENCE [LARGE SCALE GENOMIC DNA]</scope>
    <source>
        <strain evidence="4">ML311-T8</strain>
    </source>
</reference>
<dbReference type="Pfam" id="PF22725">
    <property type="entry name" value="GFO_IDH_MocA_C3"/>
    <property type="match status" value="1"/>
</dbReference>
<dbReference type="Pfam" id="PF01408">
    <property type="entry name" value="GFO_IDH_MocA"/>
    <property type="match status" value="1"/>
</dbReference>
<dbReference type="Gene3D" id="3.30.360.10">
    <property type="entry name" value="Dihydrodipicolinate Reductase, domain 2"/>
    <property type="match status" value="1"/>
</dbReference>
<dbReference type="PANTHER" id="PTHR43377">
    <property type="entry name" value="BILIVERDIN REDUCTASE A"/>
    <property type="match status" value="1"/>
</dbReference>
<feature type="domain" description="Gfo/Idh/MocA-like oxidoreductase N-terminal" evidence="1">
    <location>
        <begin position="4"/>
        <end position="123"/>
    </location>
</feature>
<feature type="domain" description="GFO/IDH/MocA-like oxidoreductase" evidence="2">
    <location>
        <begin position="131"/>
        <end position="258"/>
    </location>
</feature>